<name>A0A9D4V4G8_ADICA</name>
<gene>
    <name evidence="1" type="ORF">GOP47_0006888</name>
</gene>
<reference evidence="1" key="1">
    <citation type="submission" date="2021-01" db="EMBL/GenBank/DDBJ databases">
        <title>Adiantum capillus-veneris genome.</title>
        <authorList>
            <person name="Fang Y."/>
            <person name="Liao Q."/>
        </authorList>
    </citation>
    <scope>NUCLEOTIDE SEQUENCE</scope>
    <source>
        <strain evidence="1">H3</strain>
        <tissue evidence="1">Leaf</tissue>
    </source>
</reference>
<dbReference type="Proteomes" id="UP000886520">
    <property type="component" value="Chromosome 6"/>
</dbReference>
<dbReference type="AlphaFoldDB" id="A0A9D4V4G8"/>
<dbReference type="PANTHER" id="PTHR35750">
    <property type="entry name" value="PHOSPHOLIPID HYDROPEROXIDE GLUTATHIONE PEROXIDASE"/>
    <property type="match status" value="1"/>
</dbReference>
<keyword evidence="2" id="KW-1185">Reference proteome</keyword>
<dbReference type="EMBL" id="JABFUD020000006">
    <property type="protein sequence ID" value="KAI5079217.1"/>
    <property type="molecule type" value="Genomic_DNA"/>
</dbReference>
<evidence type="ECO:0000313" key="2">
    <source>
        <dbReference type="Proteomes" id="UP000886520"/>
    </source>
</evidence>
<sequence length="135" mass="14363">MAGFLKRIFGHFGFFKDDNRHADQSAETSPPAPFGAKRVVKGRVPVPVVSECTPGAGGVQGLQWYAEKLMMDEDGDVAQEFLKEVVSQPSCGGSGSSSNFEVKSPAKPVKLKGPLCTLNGNVHQSVESSSGVHWS</sequence>
<dbReference type="OrthoDB" id="550279at2759"/>
<proteinExistence type="predicted"/>
<evidence type="ECO:0000313" key="1">
    <source>
        <dbReference type="EMBL" id="KAI5079217.1"/>
    </source>
</evidence>
<organism evidence="1 2">
    <name type="scientific">Adiantum capillus-veneris</name>
    <name type="common">Maidenhair fern</name>
    <dbReference type="NCBI Taxonomy" id="13818"/>
    <lineage>
        <taxon>Eukaryota</taxon>
        <taxon>Viridiplantae</taxon>
        <taxon>Streptophyta</taxon>
        <taxon>Embryophyta</taxon>
        <taxon>Tracheophyta</taxon>
        <taxon>Polypodiopsida</taxon>
        <taxon>Polypodiidae</taxon>
        <taxon>Polypodiales</taxon>
        <taxon>Pteridineae</taxon>
        <taxon>Pteridaceae</taxon>
        <taxon>Vittarioideae</taxon>
        <taxon>Adiantum</taxon>
    </lineage>
</organism>
<dbReference type="PANTHER" id="PTHR35750:SF1">
    <property type="entry name" value="PHOSPHOLIPID HYDROPEROXIDE GLUTATHIONE PEROXIDASE"/>
    <property type="match status" value="1"/>
</dbReference>
<protein>
    <submittedName>
        <fullName evidence="1">Uncharacterized protein</fullName>
    </submittedName>
</protein>
<comment type="caution">
    <text evidence="1">The sequence shown here is derived from an EMBL/GenBank/DDBJ whole genome shotgun (WGS) entry which is preliminary data.</text>
</comment>
<accession>A0A9D4V4G8</accession>